<organism evidence="2 3">
    <name type="scientific">Streptococcus oralis SK313</name>
    <dbReference type="NCBI Taxonomy" id="1035190"/>
    <lineage>
        <taxon>Bacteria</taxon>
        <taxon>Bacillati</taxon>
        <taxon>Bacillota</taxon>
        <taxon>Bacilli</taxon>
        <taxon>Lactobacillales</taxon>
        <taxon>Streptococcaceae</taxon>
        <taxon>Streptococcus</taxon>
    </lineage>
</organism>
<reference evidence="2 3" key="1">
    <citation type="submission" date="2011-07" db="EMBL/GenBank/DDBJ databases">
        <authorList>
            <person name="Harkins D.M."/>
            <person name="Madupu R."/>
            <person name="Durkin A.S."/>
            <person name="Torralba M."/>
            <person name="Methe B."/>
            <person name="Sutton G.G."/>
            <person name="Nelson K.E."/>
        </authorList>
    </citation>
    <scope>NUCLEOTIDE SEQUENCE [LARGE SCALE GENOMIC DNA]</scope>
    <source>
        <strain evidence="2 3">SK313</strain>
    </source>
</reference>
<name>F9Q2S9_STROR</name>
<protein>
    <submittedName>
        <fullName evidence="2">Uncharacterized protein</fullName>
    </submittedName>
</protein>
<dbReference type="AlphaFoldDB" id="F9Q2S9"/>
<evidence type="ECO:0000313" key="2">
    <source>
        <dbReference type="EMBL" id="EGV02325.1"/>
    </source>
</evidence>
<feature type="region of interest" description="Disordered" evidence="1">
    <location>
        <begin position="1"/>
        <end position="20"/>
    </location>
</feature>
<comment type="caution">
    <text evidence="2">The sequence shown here is derived from an EMBL/GenBank/DDBJ whole genome shotgun (WGS) entry which is preliminary data.</text>
</comment>
<dbReference type="Proteomes" id="UP000005621">
    <property type="component" value="Unassembled WGS sequence"/>
</dbReference>
<evidence type="ECO:0000313" key="3">
    <source>
        <dbReference type="Proteomes" id="UP000005621"/>
    </source>
</evidence>
<sequence length="42" mass="4998">MTERATSLDRKDDNLTNKEKHLNKKNKVFLIEQKTLMHVKSN</sequence>
<dbReference type="EMBL" id="AFUU01000003">
    <property type="protein sequence ID" value="EGV02325.1"/>
    <property type="molecule type" value="Genomic_DNA"/>
</dbReference>
<accession>F9Q2S9</accession>
<proteinExistence type="predicted"/>
<gene>
    <name evidence="2" type="ORF">HMPREF9950_1365</name>
</gene>
<evidence type="ECO:0000256" key="1">
    <source>
        <dbReference type="SAM" id="MobiDB-lite"/>
    </source>
</evidence>